<evidence type="ECO:0000256" key="1">
    <source>
        <dbReference type="SAM" id="Phobius"/>
    </source>
</evidence>
<proteinExistence type="predicted"/>
<keyword evidence="1" id="KW-0472">Membrane</keyword>
<accession>A0A1H2C009</accession>
<dbReference type="RefSeq" id="WP_091378430.1">
    <property type="nucleotide sequence ID" value="NZ_LT629740.1"/>
</dbReference>
<evidence type="ECO:0008006" key="4">
    <source>
        <dbReference type="Google" id="ProtNLM"/>
    </source>
</evidence>
<dbReference type="EMBL" id="LT629740">
    <property type="protein sequence ID" value="SDT63662.1"/>
    <property type="molecule type" value="Genomic_DNA"/>
</dbReference>
<dbReference type="AlphaFoldDB" id="A0A1H2C009"/>
<feature type="transmembrane region" description="Helical" evidence="1">
    <location>
        <begin position="5"/>
        <end position="25"/>
    </location>
</feature>
<evidence type="ECO:0000313" key="2">
    <source>
        <dbReference type="EMBL" id="SDT63662.1"/>
    </source>
</evidence>
<keyword evidence="3" id="KW-1185">Reference proteome</keyword>
<name>A0A1H2C009_MUCMA</name>
<protein>
    <recommendedName>
        <fullName evidence="4">6-phosphogluconate dehydrogenase</fullName>
    </recommendedName>
</protein>
<reference evidence="2 3" key="1">
    <citation type="submission" date="2016-10" db="EMBL/GenBank/DDBJ databases">
        <authorList>
            <person name="de Groot N.N."/>
        </authorList>
    </citation>
    <scope>NUCLEOTIDE SEQUENCE [LARGE SCALE GENOMIC DNA]</scope>
    <source>
        <strain evidence="2 3">MP1X4</strain>
    </source>
</reference>
<keyword evidence="1" id="KW-0812">Transmembrane</keyword>
<sequence>MKRKIITIITIVVIIALASIIYYRYYFVFGEGVKAGQLNYFVKKGYIFKTYEGRLIQAGLQSQQPGHIVSNEFMFSVTDEKVADKLNHDAGGFLQLHYKEYLHALPWRGITHFVVDSVMSESPTTH</sequence>
<keyword evidence="1" id="KW-1133">Transmembrane helix</keyword>
<dbReference type="Proteomes" id="UP000199679">
    <property type="component" value="Chromosome I"/>
</dbReference>
<gene>
    <name evidence="2" type="ORF">SAMN05216490_4489</name>
</gene>
<dbReference type="OrthoDB" id="9794557at2"/>
<organism evidence="2 3">
    <name type="scientific">Mucilaginibacter mallensis</name>
    <dbReference type="NCBI Taxonomy" id="652787"/>
    <lineage>
        <taxon>Bacteria</taxon>
        <taxon>Pseudomonadati</taxon>
        <taxon>Bacteroidota</taxon>
        <taxon>Sphingobacteriia</taxon>
        <taxon>Sphingobacteriales</taxon>
        <taxon>Sphingobacteriaceae</taxon>
        <taxon>Mucilaginibacter</taxon>
    </lineage>
</organism>
<evidence type="ECO:0000313" key="3">
    <source>
        <dbReference type="Proteomes" id="UP000199679"/>
    </source>
</evidence>